<reference evidence="2" key="1">
    <citation type="journal article" date="2023" name="IScience">
        <title>Live-bearing cockroach genome reveals convergent evolutionary mechanisms linked to viviparity in insects and beyond.</title>
        <authorList>
            <person name="Fouks B."/>
            <person name="Harrison M.C."/>
            <person name="Mikhailova A.A."/>
            <person name="Marchal E."/>
            <person name="English S."/>
            <person name="Carruthers M."/>
            <person name="Jennings E.C."/>
            <person name="Chiamaka E.L."/>
            <person name="Frigard R.A."/>
            <person name="Pippel M."/>
            <person name="Attardo G.M."/>
            <person name="Benoit J.B."/>
            <person name="Bornberg-Bauer E."/>
            <person name="Tobe S.S."/>
        </authorList>
    </citation>
    <scope>NUCLEOTIDE SEQUENCE</scope>
    <source>
        <strain evidence="2">Stay&amp;Tobe</strain>
    </source>
</reference>
<accession>A0AAD7ZZY9</accession>
<sequence>MQDMVQSKKLALDMAKQLRDKYESTRTARKALMAQLGRLKLENNGLSTEMEKEMTIRKNLIEQMKTLKDEVEATNRWKEETEKENKQLQCKLCCFEKKLKETETNLLHKDQELKKKGIFLNNFRLSTDSPQVQEVVRCHTAALQVRIDEQAQTYNRALEKKTKEIHDLHCKCVSLENKLMKYQDADDKKYAETEAEFAKFKASTEKKEKLLLAESEELKKLIMELTGMLKQNENKYMETEEEYKKYKKITEEKQNLLKTERDELKKYAKELTEMLKQNKTRIEELSNINKQQEVLIQSQTEIISSKDEQMNLSNEEMEVMNRQIGELEKQVIMLRTSVDMYEKMKGDLTHKCCQYEEDIRKYETKNQALEKEVQCCRCALDAEKDKLLIKTKIIDDQNESIKQLKTSLNEKLEELRRITKELEQADKEITQEKLNKQKLLNKISHLQREREQLEEQVTDLEDELEKNPTSLHQKLQELENQVDSKQKEWDLQLKILTHEKEQALKAARFAAERLFTTTNQFQKQISIHRKVQRMLTTILTEKEAQLKAAKEQESLVCL</sequence>
<evidence type="ECO:0000256" key="1">
    <source>
        <dbReference type="SAM" id="Coils"/>
    </source>
</evidence>
<reference evidence="2" key="2">
    <citation type="submission" date="2023-05" db="EMBL/GenBank/DDBJ databases">
        <authorList>
            <person name="Fouks B."/>
        </authorList>
    </citation>
    <scope>NUCLEOTIDE SEQUENCE</scope>
    <source>
        <strain evidence="2">Stay&amp;Tobe</strain>
        <tissue evidence="2">Testes</tissue>
    </source>
</reference>
<keyword evidence="1" id="KW-0175">Coiled coil</keyword>
<name>A0AAD7ZZY9_DIPPU</name>
<gene>
    <name evidence="2" type="ORF">L9F63_017248</name>
</gene>
<organism evidence="2 3">
    <name type="scientific">Diploptera punctata</name>
    <name type="common">Pacific beetle cockroach</name>
    <dbReference type="NCBI Taxonomy" id="6984"/>
    <lineage>
        <taxon>Eukaryota</taxon>
        <taxon>Metazoa</taxon>
        <taxon>Ecdysozoa</taxon>
        <taxon>Arthropoda</taxon>
        <taxon>Hexapoda</taxon>
        <taxon>Insecta</taxon>
        <taxon>Pterygota</taxon>
        <taxon>Neoptera</taxon>
        <taxon>Polyneoptera</taxon>
        <taxon>Dictyoptera</taxon>
        <taxon>Blattodea</taxon>
        <taxon>Blaberoidea</taxon>
        <taxon>Blaberidae</taxon>
        <taxon>Diplopterinae</taxon>
        <taxon>Diploptera</taxon>
    </lineage>
</organism>
<feature type="coiled-coil region" evidence="1">
    <location>
        <begin position="215"/>
        <end position="481"/>
    </location>
</feature>
<feature type="non-terminal residue" evidence="2">
    <location>
        <position position="1"/>
    </location>
</feature>
<evidence type="ECO:0000313" key="2">
    <source>
        <dbReference type="EMBL" id="KAJ9589560.1"/>
    </source>
</evidence>
<keyword evidence="3" id="KW-1185">Reference proteome</keyword>
<dbReference type="AlphaFoldDB" id="A0AAD7ZZY9"/>
<proteinExistence type="predicted"/>
<protein>
    <submittedName>
        <fullName evidence="2">Uncharacterized protein</fullName>
    </submittedName>
</protein>
<evidence type="ECO:0000313" key="3">
    <source>
        <dbReference type="Proteomes" id="UP001233999"/>
    </source>
</evidence>
<comment type="caution">
    <text evidence="2">The sequence shown here is derived from an EMBL/GenBank/DDBJ whole genome shotgun (WGS) entry which is preliminary data.</text>
</comment>
<dbReference type="EMBL" id="JASPKZ010004932">
    <property type="protein sequence ID" value="KAJ9589560.1"/>
    <property type="molecule type" value="Genomic_DNA"/>
</dbReference>
<dbReference type="Proteomes" id="UP001233999">
    <property type="component" value="Unassembled WGS sequence"/>
</dbReference>
<feature type="coiled-coil region" evidence="1">
    <location>
        <begin position="15"/>
        <end position="84"/>
    </location>
</feature>